<feature type="chain" id="PRO_5024373777" description="Fibronectin type-III domain-containing protein" evidence="4">
    <location>
        <begin position="23"/>
        <end position="960"/>
    </location>
</feature>
<dbReference type="InterPro" id="IPR013783">
    <property type="entry name" value="Ig-like_fold"/>
</dbReference>
<organism evidence="6 7">
    <name type="scientific">Adhaeribacter rhizoryzae</name>
    <dbReference type="NCBI Taxonomy" id="2607907"/>
    <lineage>
        <taxon>Bacteria</taxon>
        <taxon>Pseudomonadati</taxon>
        <taxon>Bacteroidota</taxon>
        <taxon>Cytophagia</taxon>
        <taxon>Cytophagales</taxon>
        <taxon>Hymenobacteraceae</taxon>
        <taxon>Adhaeribacter</taxon>
    </lineage>
</organism>
<dbReference type="InterPro" id="IPR036116">
    <property type="entry name" value="FN3_sf"/>
</dbReference>
<evidence type="ECO:0000256" key="3">
    <source>
        <dbReference type="ARBA" id="ARBA00023295"/>
    </source>
</evidence>
<dbReference type="SUPFAM" id="SSF49265">
    <property type="entry name" value="Fibronectin type III"/>
    <property type="match status" value="1"/>
</dbReference>
<dbReference type="PROSITE" id="PS50853">
    <property type="entry name" value="FN3"/>
    <property type="match status" value="2"/>
</dbReference>
<dbReference type="GO" id="GO:0004553">
    <property type="term" value="F:hydrolase activity, hydrolyzing O-glycosyl compounds"/>
    <property type="evidence" value="ECO:0007669"/>
    <property type="project" value="InterPro"/>
</dbReference>
<evidence type="ECO:0000313" key="7">
    <source>
        <dbReference type="Proteomes" id="UP000323426"/>
    </source>
</evidence>
<dbReference type="InterPro" id="IPR017853">
    <property type="entry name" value="GH"/>
</dbReference>
<dbReference type="AlphaFoldDB" id="A0A5M6CWT4"/>
<dbReference type="InterPro" id="IPR006102">
    <property type="entry name" value="Ig-like_GH2"/>
</dbReference>
<dbReference type="SMART" id="SM00060">
    <property type="entry name" value="FN3"/>
    <property type="match status" value="2"/>
</dbReference>
<name>A0A5M6CWT4_9BACT</name>
<dbReference type="InterPro" id="IPR006103">
    <property type="entry name" value="Glyco_hydro_2_cat"/>
</dbReference>
<dbReference type="SUPFAM" id="SSF49303">
    <property type="entry name" value="beta-Galactosidase/glucuronidase domain"/>
    <property type="match status" value="1"/>
</dbReference>
<dbReference type="InterPro" id="IPR008979">
    <property type="entry name" value="Galactose-bd-like_sf"/>
</dbReference>
<dbReference type="Gene3D" id="2.60.120.260">
    <property type="entry name" value="Galactose-binding domain-like"/>
    <property type="match status" value="1"/>
</dbReference>
<dbReference type="PANTHER" id="PTHR42732">
    <property type="entry name" value="BETA-GALACTOSIDASE"/>
    <property type="match status" value="1"/>
</dbReference>
<dbReference type="InterPro" id="IPR006101">
    <property type="entry name" value="Glyco_hydro_2"/>
</dbReference>
<evidence type="ECO:0000256" key="4">
    <source>
        <dbReference type="SAM" id="SignalP"/>
    </source>
</evidence>
<evidence type="ECO:0000256" key="1">
    <source>
        <dbReference type="ARBA" id="ARBA00007401"/>
    </source>
</evidence>
<accession>A0A5M6CWT4</accession>
<dbReference type="Pfam" id="PF00041">
    <property type="entry name" value="fn3"/>
    <property type="match status" value="1"/>
</dbReference>
<protein>
    <recommendedName>
        <fullName evidence="5">Fibronectin type-III domain-containing protein</fullName>
    </recommendedName>
</protein>
<dbReference type="EMBL" id="VWSF01000031">
    <property type="protein sequence ID" value="KAA5539684.1"/>
    <property type="molecule type" value="Genomic_DNA"/>
</dbReference>
<keyword evidence="2" id="KW-0378">Hydrolase</keyword>
<dbReference type="Pfam" id="PF00703">
    <property type="entry name" value="Glyco_hydro_2"/>
    <property type="match status" value="1"/>
</dbReference>
<comment type="caution">
    <text evidence="6">The sequence shown here is derived from an EMBL/GenBank/DDBJ whole genome shotgun (WGS) entry which is preliminary data.</text>
</comment>
<proteinExistence type="inferred from homology"/>
<gene>
    <name evidence="6" type="ORF">F0145_24165</name>
</gene>
<dbReference type="Pfam" id="PF02837">
    <property type="entry name" value="Glyco_hydro_2_N"/>
    <property type="match status" value="1"/>
</dbReference>
<feature type="domain" description="Fibronectin type-III" evidence="5">
    <location>
        <begin position="688"/>
        <end position="779"/>
    </location>
</feature>
<dbReference type="InterPro" id="IPR051913">
    <property type="entry name" value="GH2_Domain-Containing"/>
</dbReference>
<keyword evidence="4" id="KW-0732">Signal</keyword>
<reference evidence="6 7" key="1">
    <citation type="submission" date="2019-09" db="EMBL/GenBank/DDBJ databases">
        <title>Genome sequence and assembly of Adhaeribacter sp.</title>
        <authorList>
            <person name="Chhetri G."/>
        </authorList>
    </citation>
    <scope>NUCLEOTIDE SEQUENCE [LARGE SCALE GENOMIC DNA]</scope>
    <source>
        <strain evidence="6 7">DK36</strain>
    </source>
</reference>
<evidence type="ECO:0000259" key="5">
    <source>
        <dbReference type="PROSITE" id="PS50853"/>
    </source>
</evidence>
<dbReference type="InterPro" id="IPR006104">
    <property type="entry name" value="Glyco_hydro_2_N"/>
</dbReference>
<dbReference type="SUPFAM" id="SSF49785">
    <property type="entry name" value="Galactose-binding domain-like"/>
    <property type="match status" value="1"/>
</dbReference>
<dbReference type="Proteomes" id="UP000323426">
    <property type="component" value="Unassembled WGS sequence"/>
</dbReference>
<dbReference type="SUPFAM" id="SSF51445">
    <property type="entry name" value="(Trans)glycosidases"/>
    <property type="match status" value="1"/>
</dbReference>
<dbReference type="GO" id="GO:0005975">
    <property type="term" value="P:carbohydrate metabolic process"/>
    <property type="evidence" value="ECO:0007669"/>
    <property type="project" value="InterPro"/>
</dbReference>
<evidence type="ECO:0000313" key="6">
    <source>
        <dbReference type="EMBL" id="KAA5539684.1"/>
    </source>
</evidence>
<keyword evidence="7" id="KW-1185">Reference proteome</keyword>
<dbReference type="RefSeq" id="WP_150092899.1">
    <property type="nucleotide sequence ID" value="NZ_VWSF01000031.1"/>
</dbReference>
<dbReference type="Gene3D" id="3.20.20.80">
    <property type="entry name" value="Glycosidases"/>
    <property type="match status" value="1"/>
</dbReference>
<dbReference type="InterPro" id="IPR003961">
    <property type="entry name" value="FN3_dom"/>
</dbReference>
<dbReference type="CDD" id="cd00063">
    <property type="entry name" value="FN3"/>
    <property type="match status" value="2"/>
</dbReference>
<dbReference type="Pfam" id="PF02836">
    <property type="entry name" value="Glyco_hydro_2_C"/>
    <property type="match status" value="1"/>
</dbReference>
<feature type="domain" description="Fibronectin type-III" evidence="5">
    <location>
        <begin position="869"/>
        <end position="960"/>
    </location>
</feature>
<dbReference type="PRINTS" id="PR00132">
    <property type="entry name" value="GLHYDRLASE2"/>
</dbReference>
<evidence type="ECO:0000256" key="2">
    <source>
        <dbReference type="ARBA" id="ARBA00022801"/>
    </source>
</evidence>
<keyword evidence="3" id="KW-0326">Glycosidase</keyword>
<feature type="signal peptide" evidence="4">
    <location>
        <begin position="1"/>
        <end position="22"/>
    </location>
</feature>
<dbReference type="InterPro" id="IPR036156">
    <property type="entry name" value="Beta-gal/glucu_dom_sf"/>
</dbReference>
<dbReference type="PANTHER" id="PTHR42732:SF1">
    <property type="entry name" value="BETA-MANNOSIDASE"/>
    <property type="match status" value="1"/>
</dbReference>
<comment type="similarity">
    <text evidence="1">Belongs to the glycosyl hydrolase 2 family.</text>
</comment>
<sequence>MKIFSFLFFCCGLIFSVQKGLAQLPSTGEEQLSLNGKWAFKTDPNNLGEDQQWFTASYPALGWDKMEVPGNWDTHNKYAHYAGKGWYRQEINVPANWQGKTIRLHFEAVYHDAKVWLNGKLLGESHSGFFPFEFDVTKAIKYGGKNTLVVVADNTFKRGATWNWGGIRRPVTIYINNPVRIEQAHVLATPDLKNNTASLNVKLQLRNTSNSPQNIKAEVTLSDKNGLVKSAKLDQKLALSVTLPPNSTTPYTLQTTLPKAQVHLWHFDDPYLYNLEVKMTQENMTQHQVKDRFGIRKLEVDGLKVKLNGEEVRLMGYNWVPDDRTTGNTLPAWRYKADIDLMKKAGANMTRLSHLPLPKEVLDYIDEKGILVFSEIPLWGQDALVDANNPLPKQWLKQLVHSQFNHPSVIGWCVGNEIGYIGANPGVMAYVESAISYVKKELDNSRLVVYVSHSADNQKTDPVQFSDMILFNKYNDLGKQADKGYGNHPGKPMFYSEYGYNLTNENLNLGVIDAKGMLNSIRNREYLMGASLWTFNDYRSAWQAHAAWNTAPTGNRSWGIVNVFRQKKRAYEAFRKEYAPLKKLTVQHAGQLTPGRSVKTAVRLQPREILDLPAYTLRNYKLVWEAQDTHGKVVQSGFNILPVIKPGDKTVVSNINWKVPAQNPGALKVTLLSPTGYDVYDTLVYLQKPAAPKIKQIIPGENGVRVLFEKNPAAEYYVVRYGKNDLSSRSDTTINHYLDIKKLDKDQVYQFAVAGINNLGEGAPSEPVKSTPKTDLLPPVIWYTEAADSSFFIGYGYENFDYLYTIQYGTDLNNPAKTKTLQVTTRGLCRVPNVANGQPIQFRMKRTVQQYVESGWSEIYTVTPDGNGPKQTPPVKSVSRLGEEAIIGIVPVPKATGYEVSYQENDINKRVKINSAQADYLVVQNLKKGRSYNFSVTAISQNNNSKEAAPAGKLTTSTQQ</sequence>
<dbReference type="Gene3D" id="2.60.40.10">
    <property type="entry name" value="Immunoglobulins"/>
    <property type="match status" value="3"/>
</dbReference>